<gene>
    <name evidence="2" type="ORF">NDU88_000992</name>
</gene>
<name>A0AAV7U5P0_PLEWA</name>
<dbReference type="AlphaFoldDB" id="A0AAV7U5P0"/>
<feature type="region of interest" description="Disordered" evidence="1">
    <location>
        <begin position="37"/>
        <end position="63"/>
    </location>
</feature>
<dbReference type="EMBL" id="JANPWB010000005">
    <property type="protein sequence ID" value="KAJ1184182.1"/>
    <property type="molecule type" value="Genomic_DNA"/>
</dbReference>
<dbReference type="Proteomes" id="UP001066276">
    <property type="component" value="Chromosome 3_1"/>
</dbReference>
<evidence type="ECO:0000256" key="1">
    <source>
        <dbReference type="SAM" id="MobiDB-lite"/>
    </source>
</evidence>
<proteinExistence type="predicted"/>
<protein>
    <submittedName>
        <fullName evidence="2">Uncharacterized protein</fullName>
    </submittedName>
</protein>
<comment type="caution">
    <text evidence="2">The sequence shown here is derived from an EMBL/GenBank/DDBJ whole genome shotgun (WGS) entry which is preliminary data.</text>
</comment>
<evidence type="ECO:0000313" key="3">
    <source>
        <dbReference type="Proteomes" id="UP001066276"/>
    </source>
</evidence>
<keyword evidence="3" id="KW-1185">Reference proteome</keyword>
<sequence length="81" mass="9592">MRRREQYPANLRRPPVFEVVVLRGLWQIWRRSAAHGRVRSPRAKHSTSAAHIEPRLAKPDRPASWGREFSLFGPDVPRRWK</sequence>
<evidence type="ECO:0000313" key="2">
    <source>
        <dbReference type="EMBL" id="KAJ1184182.1"/>
    </source>
</evidence>
<organism evidence="2 3">
    <name type="scientific">Pleurodeles waltl</name>
    <name type="common">Iberian ribbed newt</name>
    <dbReference type="NCBI Taxonomy" id="8319"/>
    <lineage>
        <taxon>Eukaryota</taxon>
        <taxon>Metazoa</taxon>
        <taxon>Chordata</taxon>
        <taxon>Craniata</taxon>
        <taxon>Vertebrata</taxon>
        <taxon>Euteleostomi</taxon>
        <taxon>Amphibia</taxon>
        <taxon>Batrachia</taxon>
        <taxon>Caudata</taxon>
        <taxon>Salamandroidea</taxon>
        <taxon>Salamandridae</taxon>
        <taxon>Pleurodelinae</taxon>
        <taxon>Pleurodeles</taxon>
    </lineage>
</organism>
<feature type="compositionally biased region" description="Basic and acidic residues" evidence="1">
    <location>
        <begin position="52"/>
        <end position="61"/>
    </location>
</feature>
<reference evidence="2" key="1">
    <citation type="journal article" date="2022" name="bioRxiv">
        <title>Sequencing and chromosome-scale assembly of the giantPleurodeles waltlgenome.</title>
        <authorList>
            <person name="Brown T."/>
            <person name="Elewa A."/>
            <person name="Iarovenko S."/>
            <person name="Subramanian E."/>
            <person name="Araus A.J."/>
            <person name="Petzold A."/>
            <person name="Susuki M."/>
            <person name="Suzuki K.-i.T."/>
            <person name="Hayashi T."/>
            <person name="Toyoda A."/>
            <person name="Oliveira C."/>
            <person name="Osipova E."/>
            <person name="Leigh N.D."/>
            <person name="Simon A."/>
            <person name="Yun M.H."/>
        </authorList>
    </citation>
    <scope>NUCLEOTIDE SEQUENCE</scope>
    <source>
        <strain evidence="2">20211129_DDA</strain>
        <tissue evidence="2">Liver</tissue>
    </source>
</reference>
<accession>A0AAV7U5P0</accession>